<keyword evidence="1" id="KW-0812">Transmembrane</keyword>
<sequence>MSEKEYLDDEPPLDKVLNDMMGPALPPLIEPADYYSVRGVVALFIAPFFQGLFYGLGEGFAKITVGRWVGLDPYIALGGSKTFKQRISELEQKLIK</sequence>
<protein>
    <submittedName>
        <fullName evidence="2">Uncharacterized protein</fullName>
    </submittedName>
</protein>
<keyword evidence="1" id="KW-1133">Transmembrane helix</keyword>
<keyword evidence="3" id="KW-1185">Reference proteome</keyword>
<comment type="caution">
    <text evidence="2">The sequence shown here is derived from an EMBL/GenBank/DDBJ whole genome shotgun (WGS) entry which is preliminary data.</text>
</comment>
<feature type="transmembrane region" description="Helical" evidence="1">
    <location>
        <begin position="35"/>
        <end position="57"/>
    </location>
</feature>
<reference evidence="2" key="1">
    <citation type="submission" date="2020-05" db="EMBL/GenBank/DDBJ databases">
        <title>Phylogenomic resolution of chytrid fungi.</title>
        <authorList>
            <person name="Stajich J.E."/>
            <person name="Amses K."/>
            <person name="Simmons R."/>
            <person name="Seto K."/>
            <person name="Myers J."/>
            <person name="Bonds A."/>
            <person name="Quandt C.A."/>
            <person name="Barry K."/>
            <person name="Liu P."/>
            <person name="Grigoriev I."/>
            <person name="Longcore J.E."/>
            <person name="James T.Y."/>
        </authorList>
    </citation>
    <scope>NUCLEOTIDE SEQUENCE</scope>
    <source>
        <strain evidence="2">PLAUS21</strain>
    </source>
</reference>
<dbReference type="AlphaFoldDB" id="A0AAD5Y1J2"/>
<evidence type="ECO:0000313" key="3">
    <source>
        <dbReference type="Proteomes" id="UP001210925"/>
    </source>
</evidence>
<gene>
    <name evidence="2" type="ORF">HK103_000363</name>
</gene>
<dbReference type="Proteomes" id="UP001210925">
    <property type="component" value="Unassembled WGS sequence"/>
</dbReference>
<evidence type="ECO:0000256" key="1">
    <source>
        <dbReference type="SAM" id="Phobius"/>
    </source>
</evidence>
<keyword evidence="1" id="KW-0472">Membrane</keyword>
<name>A0AAD5Y1J2_9FUNG</name>
<proteinExistence type="predicted"/>
<organism evidence="2 3">
    <name type="scientific">Boothiomyces macroporosus</name>
    <dbReference type="NCBI Taxonomy" id="261099"/>
    <lineage>
        <taxon>Eukaryota</taxon>
        <taxon>Fungi</taxon>
        <taxon>Fungi incertae sedis</taxon>
        <taxon>Chytridiomycota</taxon>
        <taxon>Chytridiomycota incertae sedis</taxon>
        <taxon>Chytridiomycetes</taxon>
        <taxon>Rhizophydiales</taxon>
        <taxon>Terramycetaceae</taxon>
        <taxon>Boothiomyces</taxon>
    </lineage>
</organism>
<evidence type="ECO:0000313" key="2">
    <source>
        <dbReference type="EMBL" id="KAJ3253705.1"/>
    </source>
</evidence>
<accession>A0AAD5Y1J2</accession>
<dbReference type="EMBL" id="JADGKB010000102">
    <property type="protein sequence ID" value="KAJ3253705.1"/>
    <property type="molecule type" value="Genomic_DNA"/>
</dbReference>